<feature type="non-terminal residue" evidence="1">
    <location>
        <position position="1"/>
    </location>
</feature>
<sequence>QAQGQRADGKVVVGRNVYFAEARAIGVFGEGGHVALLELKRPNIVLECPQLNYFVVVVKAEFQRAAAVSGPRKGLQRLRVALLRPAGGRHHYAEATAEQRAFGHWLAGAVHHFQGGPGRGGTGRE</sequence>
<accession>A0A699UIR9</accession>
<protein>
    <submittedName>
        <fullName evidence="1">Uncharacterized protein</fullName>
    </submittedName>
</protein>
<comment type="caution">
    <text evidence="1">The sequence shown here is derived from an EMBL/GenBank/DDBJ whole genome shotgun (WGS) entry which is preliminary data.</text>
</comment>
<dbReference type="AlphaFoldDB" id="A0A699UIR9"/>
<dbReference type="EMBL" id="BKCJ011314829">
    <property type="protein sequence ID" value="GFD19464.1"/>
    <property type="molecule type" value="Genomic_DNA"/>
</dbReference>
<evidence type="ECO:0000313" key="1">
    <source>
        <dbReference type="EMBL" id="GFD19464.1"/>
    </source>
</evidence>
<name>A0A699UIR9_TANCI</name>
<organism evidence="1">
    <name type="scientific">Tanacetum cinerariifolium</name>
    <name type="common">Dalmatian daisy</name>
    <name type="synonym">Chrysanthemum cinerariifolium</name>
    <dbReference type="NCBI Taxonomy" id="118510"/>
    <lineage>
        <taxon>Eukaryota</taxon>
        <taxon>Viridiplantae</taxon>
        <taxon>Streptophyta</taxon>
        <taxon>Embryophyta</taxon>
        <taxon>Tracheophyta</taxon>
        <taxon>Spermatophyta</taxon>
        <taxon>Magnoliopsida</taxon>
        <taxon>eudicotyledons</taxon>
        <taxon>Gunneridae</taxon>
        <taxon>Pentapetalae</taxon>
        <taxon>asterids</taxon>
        <taxon>campanulids</taxon>
        <taxon>Asterales</taxon>
        <taxon>Asteraceae</taxon>
        <taxon>Asteroideae</taxon>
        <taxon>Anthemideae</taxon>
        <taxon>Anthemidinae</taxon>
        <taxon>Tanacetum</taxon>
    </lineage>
</organism>
<gene>
    <name evidence="1" type="ORF">Tci_891433</name>
</gene>
<reference evidence="1" key="1">
    <citation type="journal article" date="2019" name="Sci. Rep.">
        <title>Draft genome of Tanacetum cinerariifolium, the natural source of mosquito coil.</title>
        <authorList>
            <person name="Yamashiro T."/>
            <person name="Shiraishi A."/>
            <person name="Satake H."/>
            <person name="Nakayama K."/>
        </authorList>
    </citation>
    <scope>NUCLEOTIDE SEQUENCE</scope>
</reference>
<proteinExistence type="predicted"/>